<organism evidence="2 3">
    <name type="scientific">Cardiobacterium valvarum F0432</name>
    <dbReference type="NCBI Taxonomy" id="797473"/>
    <lineage>
        <taxon>Bacteria</taxon>
        <taxon>Pseudomonadati</taxon>
        <taxon>Pseudomonadota</taxon>
        <taxon>Gammaproteobacteria</taxon>
        <taxon>Cardiobacteriales</taxon>
        <taxon>Cardiobacteriaceae</taxon>
        <taxon>Cardiobacterium</taxon>
    </lineage>
</organism>
<name>G9ZHE9_9GAMM</name>
<dbReference type="SUPFAM" id="SSF52540">
    <property type="entry name" value="P-loop containing nucleoside triphosphate hydrolases"/>
    <property type="match status" value="1"/>
</dbReference>
<dbReference type="HOGENOM" id="CLU_010061_3_1_6"/>
<evidence type="ECO:0000313" key="2">
    <source>
        <dbReference type="EMBL" id="EHM52628.1"/>
    </source>
</evidence>
<dbReference type="AlphaFoldDB" id="G9ZHE9"/>
<keyword evidence="1" id="KW-0812">Transmembrane</keyword>
<accession>G9ZHE9</accession>
<protein>
    <submittedName>
        <fullName evidence="2">Uncharacterized protein</fullName>
    </submittedName>
</protein>
<keyword evidence="1" id="KW-0472">Membrane</keyword>
<keyword evidence="1" id="KW-1133">Transmembrane helix</keyword>
<evidence type="ECO:0000313" key="3">
    <source>
        <dbReference type="Proteomes" id="UP000004750"/>
    </source>
</evidence>
<sequence>MNNETNTEVKNKIKYKLVYIRNKLYNTIIKIKDIYRKIKQYYFISKSYIIKKQTAALIKAALNNNPNNLKSIELYNSIIKSISEITSSSVDEDDVQKKLNEVSPSLSQSKLVEEILEKFLSSRMTILDLQNNINKRYKKLRKNIEWNTFTIAFYGETNAGKSTIIEILRIMLNEPTKIEERNKFKKLQEQGKGINEKAQERLKKQLKKYADGNIIGDGRSDFTKNNRIFKFNWNGIEFNIIDVPGIEGEEKSVMTHILQAVQKAHAVFYITRTPRPPQTGDKGKQGTLQKIKQHLGAQTEVWAIYNKPITSLEQIKKVITSKTLLDSDDEEGLKDLSNKLKEELTTHYQGIIQLSANPAYQAVAEFITNDKQKYNKEKFCKEYSKNELLEFSGMKEFINKLQNSVIGDLNVIRAKIDHSNLNKALETLKEAILIINEQQKILEPTKKELTIIQEETSEKIKNTLNDLKTSLRLLGSDMIEQFISNVRKDMYNVIKSDVDNKRLISRMEKSIKERSTEMKEVFSTQITQQLGSFGIKLGQIVKQAQKEITEILNKSYLSSNDDNQKFDFYSDLTNLNLQIETDSGLQIGGLLTALVGSAMLFFGPAGWLAMSASIGTILSGLIGGLRNFISTDYKMSQQREKINEILRNKIYQELHNSLQKHMDSLFLQIIEKTDEIEGFLSIAMLIVSDKIQELSRIEDSLNQLYLTHSLKLN</sequence>
<proteinExistence type="predicted"/>
<feature type="transmembrane region" description="Helical" evidence="1">
    <location>
        <begin position="608"/>
        <end position="629"/>
    </location>
</feature>
<evidence type="ECO:0000256" key="1">
    <source>
        <dbReference type="SAM" id="Phobius"/>
    </source>
</evidence>
<reference evidence="2 3" key="1">
    <citation type="submission" date="2011-08" db="EMBL/GenBank/DDBJ databases">
        <authorList>
            <person name="Weinstock G."/>
            <person name="Sodergren E."/>
            <person name="Clifton S."/>
            <person name="Fulton L."/>
            <person name="Fulton B."/>
            <person name="Courtney L."/>
            <person name="Fronick C."/>
            <person name="Harrison M."/>
            <person name="Strong C."/>
            <person name="Farmer C."/>
            <person name="Delahaunty K."/>
            <person name="Markovic C."/>
            <person name="Hall O."/>
            <person name="Minx P."/>
            <person name="Tomlinson C."/>
            <person name="Mitreva M."/>
            <person name="Hou S."/>
            <person name="Chen J."/>
            <person name="Wollam A."/>
            <person name="Pepin K.H."/>
            <person name="Johnson M."/>
            <person name="Bhonagiri V."/>
            <person name="Zhang X."/>
            <person name="Suruliraj S."/>
            <person name="Warren W."/>
            <person name="Chinwalla A."/>
            <person name="Mardis E.R."/>
            <person name="Wilson R.K."/>
        </authorList>
    </citation>
    <scope>NUCLEOTIDE SEQUENCE [LARGE SCALE GENOMIC DNA]</scope>
    <source>
        <strain evidence="2 3">F0432</strain>
    </source>
</reference>
<dbReference type="Proteomes" id="UP000004750">
    <property type="component" value="Unassembled WGS sequence"/>
</dbReference>
<dbReference type="PATRIC" id="fig|797473.3.peg.1782"/>
<dbReference type="InterPro" id="IPR027417">
    <property type="entry name" value="P-loop_NTPase"/>
</dbReference>
<dbReference type="STRING" id="797473.HMPREF9080_02183"/>
<gene>
    <name evidence="2" type="ORF">HMPREF9080_02183</name>
</gene>
<dbReference type="EMBL" id="AGCM01000126">
    <property type="protein sequence ID" value="EHM52628.1"/>
    <property type="molecule type" value="Genomic_DNA"/>
</dbReference>
<dbReference type="RefSeq" id="WP_006986179.1">
    <property type="nucleotide sequence ID" value="NZ_JH417946.1"/>
</dbReference>
<comment type="caution">
    <text evidence="2">The sequence shown here is derived from an EMBL/GenBank/DDBJ whole genome shotgun (WGS) entry which is preliminary data.</text>
</comment>
<dbReference type="Gene3D" id="3.40.50.300">
    <property type="entry name" value="P-loop containing nucleotide triphosphate hydrolases"/>
    <property type="match status" value="1"/>
</dbReference>